<dbReference type="EMBL" id="AXCR01000012">
    <property type="protein sequence ID" value="KJR80541.1"/>
    <property type="molecule type" value="Genomic_DNA"/>
</dbReference>
<dbReference type="VEuPathDB" id="FungiDB:SPSK_05606"/>
<comment type="caution">
    <text evidence="2">The sequence shown here is derived from an EMBL/GenBank/DDBJ whole genome shotgun (WGS) entry which is preliminary data.</text>
</comment>
<name>A0A0F2LXC0_SPOSC</name>
<feature type="compositionally biased region" description="Acidic residues" evidence="1">
    <location>
        <begin position="148"/>
        <end position="174"/>
    </location>
</feature>
<reference evidence="2 3" key="2">
    <citation type="journal article" date="2015" name="Eukaryot. Cell">
        <title>Asexual propagation of a virulent clone complex in a human and feline outbreak of sporotrichosis.</title>
        <authorList>
            <person name="Teixeira Mde M."/>
            <person name="Rodrigues A.M."/>
            <person name="Tsui C.K."/>
            <person name="de Almeida L.G."/>
            <person name="Van Diepeningen A.D."/>
            <person name="van den Ende B.G."/>
            <person name="Fernandes G.F."/>
            <person name="Kano R."/>
            <person name="Hamelin R.C."/>
            <person name="Lopes-Bezerra L.M."/>
            <person name="Vasconcelos A.T."/>
            <person name="de Hoog S."/>
            <person name="de Camargo Z.P."/>
            <person name="Felipe M.S."/>
        </authorList>
    </citation>
    <scope>NUCLEOTIDE SEQUENCE [LARGE SCALE GENOMIC DNA]</scope>
    <source>
        <strain evidence="2 3">1099-18</strain>
    </source>
</reference>
<feature type="compositionally biased region" description="Basic and acidic residues" evidence="1">
    <location>
        <begin position="90"/>
        <end position="100"/>
    </location>
</feature>
<feature type="compositionally biased region" description="Polar residues" evidence="1">
    <location>
        <begin position="67"/>
        <end position="89"/>
    </location>
</feature>
<proteinExistence type="predicted"/>
<dbReference type="AlphaFoldDB" id="A0A0F2LXC0"/>
<evidence type="ECO:0000313" key="2">
    <source>
        <dbReference type="EMBL" id="KJR80541.1"/>
    </source>
</evidence>
<evidence type="ECO:0000256" key="1">
    <source>
        <dbReference type="SAM" id="MobiDB-lite"/>
    </source>
</evidence>
<dbReference type="RefSeq" id="XP_016583217.1">
    <property type="nucleotide sequence ID" value="XM_016732349.1"/>
</dbReference>
<feature type="region of interest" description="Disordered" evidence="1">
    <location>
        <begin position="138"/>
        <end position="186"/>
    </location>
</feature>
<feature type="region of interest" description="Disordered" evidence="1">
    <location>
        <begin position="51"/>
        <end position="111"/>
    </location>
</feature>
<dbReference type="GeneID" id="27667626"/>
<protein>
    <submittedName>
        <fullName evidence="2">Uncharacterized protein</fullName>
    </submittedName>
</protein>
<dbReference type="Proteomes" id="UP000033710">
    <property type="component" value="Unassembled WGS sequence"/>
</dbReference>
<sequence length="186" mass="21447">MTSARSTTMTIKPYLRVYTGSDMHYRFDDELGEWYDGGDIRFFDRYDYSDEEEDSDEEDAFPLSIAAASSSWQSTDNSLPKDTGDSLTKQAEEATSKDVETEQDDQTQTEHDLSYYGYGDYDFSQLSRVTTAFNIHDFMDPNPMSAVEDNDKEGDKEEDQDDEGTEGDYEDEEDANRRWPCPEPQR</sequence>
<dbReference type="OrthoDB" id="10360089at2759"/>
<reference evidence="2 3" key="1">
    <citation type="journal article" date="2014" name="BMC Genomics">
        <title>Comparative genomics of the major fungal agents of human and animal Sporotrichosis: Sporothrix schenckii and Sporothrix brasiliensis.</title>
        <authorList>
            <person name="Teixeira M.M."/>
            <person name="de Almeida L.G."/>
            <person name="Kubitschek-Barreira P."/>
            <person name="Alves F.L."/>
            <person name="Kioshima E.S."/>
            <person name="Abadio A.K."/>
            <person name="Fernandes L."/>
            <person name="Derengowski L.S."/>
            <person name="Ferreira K.S."/>
            <person name="Souza R.C."/>
            <person name="Ruiz J.C."/>
            <person name="de Andrade N.C."/>
            <person name="Paes H.C."/>
            <person name="Nicola A.M."/>
            <person name="Albuquerque P."/>
            <person name="Gerber A.L."/>
            <person name="Martins V.P."/>
            <person name="Peconick L.D."/>
            <person name="Neto A.V."/>
            <person name="Chaucanez C.B."/>
            <person name="Silva P.A."/>
            <person name="Cunha O.L."/>
            <person name="de Oliveira F.F."/>
            <person name="dos Santos T.C."/>
            <person name="Barros A.L."/>
            <person name="Soares M.A."/>
            <person name="de Oliveira L.M."/>
            <person name="Marini M.M."/>
            <person name="Villalobos-Duno H."/>
            <person name="Cunha M.M."/>
            <person name="de Hoog S."/>
            <person name="da Silveira J.F."/>
            <person name="Henrissat B."/>
            <person name="Nino-Vega G.A."/>
            <person name="Cisalpino P.S."/>
            <person name="Mora-Montes H.M."/>
            <person name="Almeida S.R."/>
            <person name="Stajich J.E."/>
            <person name="Lopes-Bezerra L.M."/>
            <person name="Vasconcelos A.T."/>
            <person name="Felipe M.S."/>
        </authorList>
    </citation>
    <scope>NUCLEOTIDE SEQUENCE [LARGE SCALE GENOMIC DNA]</scope>
    <source>
        <strain evidence="2 3">1099-18</strain>
    </source>
</reference>
<evidence type="ECO:0000313" key="3">
    <source>
        <dbReference type="Proteomes" id="UP000033710"/>
    </source>
</evidence>
<organism evidence="2 3">
    <name type="scientific">Sporothrix schenckii 1099-18</name>
    <dbReference type="NCBI Taxonomy" id="1397361"/>
    <lineage>
        <taxon>Eukaryota</taxon>
        <taxon>Fungi</taxon>
        <taxon>Dikarya</taxon>
        <taxon>Ascomycota</taxon>
        <taxon>Pezizomycotina</taxon>
        <taxon>Sordariomycetes</taxon>
        <taxon>Sordariomycetidae</taxon>
        <taxon>Ophiostomatales</taxon>
        <taxon>Ophiostomataceae</taxon>
        <taxon>Sporothrix</taxon>
    </lineage>
</organism>
<feature type="compositionally biased region" description="Acidic residues" evidence="1">
    <location>
        <begin position="51"/>
        <end position="60"/>
    </location>
</feature>
<gene>
    <name evidence="2" type="ORF">SPSK_05606</name>
</gene>
<dbReference type="KEGG" id="ssck:SPSK_05606"/>
<accession>A0A0F2LXC0</accession>